<name>A0A914KP37_MELIC</name>
<protein>
    <submittedName>
        <fullName evidence="2">Candidate secreted effector</fullName>
    </submittedName>
</protein>
<sequence length="55" mass="6009">MMLSVARVVPQQKRCGRSGPCSSHSLTIILLSLHPTPGNILSCFEILSSEDIHFT</sequence>
<reference evidence="2" key="1">
    <citation type="submission" date="2022-11" db="UniProtKB">
        <authorList>
            <consortium name="WormBaseParasite"/>
        </authorList>
    </citation>
    <scope>IDENTIFICATION</scope>
</reference>
<dbReference type="Proteomes" id="UP000887563">
    <property type="component" value="Unplaced"/>
</dbReference>
<evidence type="ECO:0000313" key="2">
    <source>
        <dbReference type="WBParaSite" id="Minc3s00064g03224"/>
    </source>
</evidence>
<proteinExistence type="predicted"/>
<dbReference type="AlphaFoldDB" id="A0A914KP37"/>
<accession>A0A914KP37</accession>
<evidence type="ECO:0000313" key="1">
    <source>
        <dbReference type="Proteomes" id="UP000887563"/>
    </source>
</evidence>
<organism evidence="1 2">
    <name type="scientific">Meloidogyne incognita</name>
    <name type="common">Southern root-knot nematode worm</name>
    <name type="synonym">Oxyuris incognita</name>
    <dbReference type="NCBI Taxonomy" id="6306"/>
    <lineage>
        <taxon>Eukaryota</taxon>
        <taxon>Metazoa</taxon>
        <taxon>Ecdysozoa</taxon>
        <taxon>Nematoda</taxon>
        <taxon>Chromadorea</taxon>
        <taxon>Rhabditida</taxon>
        <taxon>Tylenchina</taxon>
        <taxon>Tylenchomorpha</taxon>
        <taxon>Tylenchoidea</taxon>
        <taxon>Meloidogynidae</taxon>
        <taxon>Meloidogyninae</taxon>
        <taxon>Meloidogyne</taxon>
        <taxon>Meloidogyne incognita group</taxon>
    </lineage>
</organism>
<dbReference type="WBParaSite" id="Minc3s00064g03224">
    <property type="protein sequence ID" value="Minc3s00064g03224"/>
    <property type="gene ID" value="Minc3s00064g03224"/>
</dbReference>
<keyword evidence="1" id="KW-1185">Reference proteome</keyword>